<organism evidence="3 4">
    <name type="scientific">Candidatus Allofournierella pullistercoris</name>
    <dbReference type="NCBI Taxonomy" id="2838597"/>
    <lineage>
        <taxon>Bacteria</taxon>
        <taxon>Bacillati</taxon>
        <taxon>Bacillota</taxon>
        <taxon>Clostridia</taxon>
        <taxon>Eubacteriales</taxon>
        <taxon>Oscillospiraceae</taxon>
        <taxon>Allofournierella</taxon>
    </lineage>
</organism>
<evidence type="ECO:0000256" key="2">
    <source>
        <dbReference type="SAM" id="Phobius"/>
    </source>
</evidence>
<name>A0A948T2D2_9FIRM</name>
<dbReference type="AlphaFoldDB" id="A0A948T2D2"/>
<dbReference type="Pfam" id="PF10066">
    <property type="entry name" value="DUF2304"/>
    <property type="match status" value="1"/>
</dbReference>
<gene>
    <name evidence="3" type="ORF">H9882_04160</name>
</gene>
<dbReference type="EMBL" id="JAHLFP010000031">
    <property type="protein sequence ID" value="MBU3806069.1"/>
    <property type="molecule type" value="Genomic_DNA"/>
</dbReference>
<feature type="transmembrane region" description="Helical" evidence="2">
    <location>
        <begin position="6"/>
        <end position="24"/>
    </location>
</feature>
<sequence length="120" mass="13929">MTIWFQSLLFVGSLLFSILVIYMVKWGRLSIRYSFLWLTLGGSMLLLSIWPDLAKMLRALVQIEVVSNLIFVMLFCFVLLVLLILCAALTDCTDRLKRLTQVNALLEERIRQLEERDSSK</sequence>
<evidence type="ECO:0000313" key="3">
    <source>
        <dbReference type="EMBL" id="MBU3806069.1"/>
    </source>
</evidence>
<protein>
    <submittedName>
        <fullName evidence="3">DUF2304 domain-containing protein</fullName>
    </submittedName>
</protein>
<proteinExistence type="predicted"/>
<keyword evidence="2" id="KW-0812">Transmembrane</keyword>
<feature type="transmembrane region" description="Helical" evidence="2">
    <location>
        <begin position="70"/>
        <end position="89"/>
    </location>
</feature>
<evidence type="ECO:0000313" key="4">
    <source>
        <dbReference type="Proteomes" id="UP000713596"/>
    </source>
</evidence>
<evidence type="ECO:0000256" key="1">
    <source>
        <dbReference type="SAM" id="Coils"/>
    </source>
</evidence>
<dbReference type="InterPro" id="IPR019277">
    <property type="entry name" value="DUF2304"/>
</dbReference>
<feature type="coiled-coil region" evidence="1">
    <location>
        <begin position="89"/>
        <end position="116"/>
    </location>
</feature>
<keyword evidence="1" id="KW-0175">Coiled coil</keyword>
<comment type="caution">
    <text evidence="3">The sequence shown here is derived from an EMBL/GenBank/DDBJ whole genome shotgun (WGS) entry which is preliminary data.</text>
</comment>
<keyword evidence="2" id="KW-0472">Membrane</keyword>
<reference evidence="3" key="1">
    <citation type="journal article" date="2021" name="PeerJ">
        <title>Extensive microbial diversity within the chicken gut microbiome revealed by metagenomics and culture.</title>
        <authorList>
            <person name="Gilroy R."/>
            <person name="Ravi A."/>
            <person name="Getino M."/>
            <person name="Pursley I."/>
            <person name="Horton D.L."/>
            <person name="Alikhan N.F."/>
            <person name="Baker D."/>
            <person name="Gharbi K."/>
            <person name="Hall N."/>
            <person name="Watson M."/>
            <person name="Adriaenssens E.M."/>
            <person name="Foster-Nyarko E."/>
            <person name="Jarju S."/>
            <person name="Secka A."/>
            <person name="Antonio M."/>
            <person name="Oren A."/>
            <person name="Chaudhuri R.R."/>
            <person name="La Ragione R."/>
            <person name="Hildebrand F."/>
            <person name="Pallen M.J."/>
        </authorList>
    </citation>
    <scope>NUCLEOTIDE SEQUENCE</scope>
    <source>
        <strain evidence="3">B5_2728</strain>
    </source>
</reference>
<accession>A0A948T2D2</accession>
<reference evidence="3" key="2">
    <citation type="submission" date="2021-04" db="EMBL/GenBank/DDBJ databases">
        <authorList>
            <person name="Gilroy R."/>
        </authorList>
    </citation>
    <scope>NUCLEOTIDE SEQUENCE</scope>
    <source>
        <strain evidence="3">B5_2728</strain>
    </source>
</reference>
<dbReference type="Proteomes" id="UP000713596">
    <property type="component" value="Unassembled WGS sequence"/>
</dbReference>
<feature type="transmembrane region" description="Helical" evidence="2">
    <location>
        <begin position="31"/>
        <end position="50"/>
    </location>
</feature>
<keyword evidence="2" id="KW-1133">Transmembrane helix</keyword>